<comment type="caution">
    <text evidence="3">The sequence shown here is derived from an EMBL/GenBank/DDBJ whole genome shotgun (WGS) entry which is preliminary data.</text>
</comment>
<dbReference type="PANTHER" id="PTHR11606">
    <property type="entry name" value="GLUTAMATE DEHYDROGENASE"/>
    <property type="match status" value="1"/>
</dbReference>
<reference evidence="3 4" key="1">
    <citation type="journal article" date="2024" name="BMC Genomics">
        <title>De novo assembly and annotation of Popillia japonica's genome with initial clues to its potential as an invasive pest.</title>
        <authorList>
            <person name="Cucini C."/>
            <person name="Boschi S."/>
            <person name="Funari R."/>
            <person name="Cardaioli E."/>
            <person name="Iannotti N."/>
            <person name="Marturano G."/>
            <person name="Paoli F."/>
            <person name="Bruttini M."/>
            <person name="Carapelli A."/>
            <person name="Frati F."/>
            <person name="Nardi F."/>
        </authorList>
    </citation>
    <scope>NUCLEOTIDE SEQUENCE [LARGE SCALE GENOMIC DNA]</scope>
    <source>
        <strain evidence="3">DMR45628</strain>
    </source>
</reference>
<dbReference type="GO" id="GO:0005739">
    <property type="term" value="C:mitochondrion"/>
    <property type="evidence" value="ECO:0007669"/>
    <property type="project" value="TreeGrafter"/>
</dbReference>
<dbReference type="Gene3D" id="3.40.50.720">
    <property type="entry name" value="NAD(P)-binding Rossmann-like Domain"/>
    <property type="match status" value="2"/>
</dbReference>
<dbReference type="InterPro" id="IPR006096">
    <property type="entry name" value="Glu/Leu/Phe/Val/Trp_DH_C"/>
</dbReference>
<keyword evidence="1" id="KW-0560">Oxidoreductase</keyword>
<feature type="non-terminal residue" evidence="3">
    <location>
        <position position="1"/>
    </location>
</feature>
<dbReference type="SMART" id="SM00839">
    <property type="entry name" value="ELFV_dehydrog"/>
    <property type="match status" value="1"/>
</dbReference>
<evidence type="ECO:0000259" key="2">
    <source>
        <dbReference type="SMART" id="SM00839"/>
    </source>
</evidence>
<evidence type="ECO:0000313" key="4">
    <source>
        <dbReference type="Proteomes" id="UP001458880"/>
    </source>
</evidence>
<dbReference type="GO" id="GO:0004352">
    <property type="term" value="F:glutamate dehydrogenase (NAD+) activity"/>
    <property type="evidence" value="ECO:0007669"/>
    <property type="project" value="TreeGrafter"/>
</dbReference>
<dbReference type="GO" id="GO:0006538">
    <property type="term" value="P:L-glutamate catabolic process"/>
    <property type="evidence" value="ECO:0007669"/>
    <property type="project" value="TreeGrafter"/>
</dbReference>
<sequence>PYKGKNLICEPCDILLPCALEKLIKKDTAQDIKAKIIAEGASGPITPAGDKVLIAKNVLIPPDLITIAGGITVSYYEWLKNLNHTQDIKAKIIAEGASGPITPAGDKVLIAKNVLIPPDLITIAGGITVSYYEWLKNLNHTPFGRLSYKYERDCNYLLLQSVQEALQRYFGQEKKITIPIVPSELFKRRIYGAGEKEIIRNGLMWTMENSCKELMKTAKEFNLGTDFRTAGYVYAIQLCSLSNLRALF</sequence>
<dbReference type="Proteomes" id="UP001458880">
    <property type="component" value="Unassembled WGS sequence"/>
</dbReference>
<dbReference type="AlphaFoldDB" id="A0AAW1K4Z7"/>
<organism evidence="3 4">
    <name type="scientific">Popillia japonica</name>
    <name type="common">Japanese beetle</name>
    <dbReference type="NCBI Taxonomy" id="7064"/>
    <lineage>
        <taxon>Eukaryota</taxon>
        <taxon>Metazoa</taxon>
        <taxon>Ecdysozoa</taxon>
        <taxon>Arthropoda</taxon>
        <taxon>Hexapoda</taxon>
        <taxon>Insecta</taxon>
        <taxon>Pterygota</taxon>
        <taxon>Neoptera</taxon>
        <taxon>Endopterygota</taxon>
        <taxon>Coleoptera</taxon>
        <taxon>Polyphaga</taxon>
        <taxon>Scarabaeiformia</taxon>
        <taxon>Scarabaeidae</taxon>
        <taxon>Rutelinae</taxon>
        <taxon>Popillia</taxon>
    </lineage>
</organism>
<dbReference type="Pfam" id="PF00208">
    <property type="entry name" value="ELFV_dehydrog"/>
    <property type="match status" value="2"/>
</dbReference>
<gene>
    <name evidence="3" type="ORF">QE152_g24657</name>
</gene>
<proteinExistence type="predicted"/>
<dbReference type="InterPro" id="IPR036291">
    <property type="entry name" value="NAD(P)-bd_dom_sf"/>
</dbReference>
<protein>
    <submittedName>
        <fullName evidence="3">Glutamate/Leucine/Phenylalanine/Valine dehydrogenase</fullName>
    </submittedName>
</protein>
<evidence type="ECO:0000313" key="3">
    <source>
        <dbReference type="EMBL" id="KAK9712864.1"/>
    </source>
</evidence>
<feature type="domain" description="Glutamate/phenylalanine/leucine/valine/L-tryptophan dehydrogenase C-terminal" evidence="2">
    <location>
        <begin position="1"/>
        <end position="247"/>
    </location>
</feature>
<evidence type="ECO:0000256" key="1">
    <source>
        <dbReference type="ARBA" id="ARBA00023002"/>
    </source>
</evidence>
<keyword evidence="4" id="KW-1185">Reference proteome</keyword>
<dbReference type="SUPFAM" id="SSF51735">
    <property type="entry name" value="NAD(P)-binding Rossmann-fold domains"/>
    <property type="match status" value="2"/>
</dbReference>
<dbReference type="EMBL" id="JASPKY010000256">
    <property type="protein sequence ID" value="KAK9712864.1"/>
    <property type="molecule type" value="Genomic_DNA"/>
</dbReference>
<name>A0AAW1K4Z7_POPJA</name>
<dbReference type="PANTHER" id="PTHR11606:SF13">
    <property type="entry name" value="GLUTAMATE DEHYDROGENASE 1, MITOCHONDRIAL"/>
    <property type="match status" value="1"/>
</dbReference>
<accession>A0AAW1K4Z7</accession>